<feature type="compositionally biased region" description="Basic and acidic residues" evidence="6">
    <location>
        <begin position="1485"/>
        <end position="1495"/>
    </location>
</feature>
<feature type="compositionally biased region" description="Polar residues" evidence="6">
    <location>
        <begin position="1437"/>
        <end position="1452"/>
    </location>
</feature>
<feature type="compositionally biased region" description="Polar residues" evidence="6">
    <location>
        <begin position="1998"/>
        <end position="2015"/>
    </location>
</feature>
<dbReference type="InterPro" id="IPR015919">
    <property type="entry name" value="Cadherin-like_sf"/>
</dbReference>
<comment type="caution">
    <text evidence="8">The sequence shown here is derived from an EMBL/GenBank/DDBJ whole genome shotgun (WGS) entry which is preliminary data.</text>
</comment>
<feature type="compositionally biased region" description="Low complexity" evidence="6">
    <location>
        <begin position="1777"/>
        <end position="1789"/>
    </location>
</feature>
<dbReference type="EMBL" id="JAEDAQ010000006">
    <property type="protein sequence ID" value="MBH9580727.1"/>
    <property type="molecule type" value="Genomic_DNA"/>
</dbReference>
<feature type="region of interest" description="Disordered" evidence="6">
    <location>
        <begin position="138"/>
        <end position="189"/>
    </location>
</feature>
<name>A0ABS0QNG9_9STAP</name>
<dbReference type="NCBIfam" id="NF033510">
    <property type="entry name" value="Ca_tandemer"/>
    <property type="match status" value="9"/>
</dbReference>
<feature type="region of interest" description="Disordered" evidence="6">
    <location>
        <begin position="1654"/>
        <end position="1698"/>
    </location>
</feature>
<dbReference type="Proteomes" id="UP000597038">
    <property type="component" value="Unassembled WGS sequence"/>
</dbReference>
<organism evidence="8 9">
    <name type="scientific">Staphylococcus felis</name>
    <dbReference type="NCBI Taxonomy" id="46127"/>
    <lineage>
        <taxon>Bacteria</taxon>
        <taxon>Bacillati</taxon>
        <taxon>Bacillota</taxon>
        <taxon>Bacilli</taxon>
        <taxon>Bacillales</taxon>
        <taxon>Staphylococcaceae</taxon>
        <taxon>Staphylococcus</taxon>
    </lineage>
</organism>
<feature type="region of interest" description="Disordered" evidence="6">
    <location>
        <begin position="54"/>
        <end position="126"/>
    </location>
</feature>
<reference evidence="8 9" key="1">
    <citation type="submission" date="2020-12" db="EMBL/GenBank/DDBJ databases">
        <title>Genomic analysis of Staphylococcus felis from a cat with skin infection.</title>
        <authorList>
            <person name="Aslantas O."/>
            <person name="Keskin O."/>
            <person name="Buyukaltay K."/>
            <person name="Gullu Yucetepe A."/>
        </authorList>
    </citation>
    <scope>NUCLEOTIDE SEQUENCE [LARGE SCALE GENOMIC DNA]</scope>
    <source>
        <strain evidence="8 9">HARRANVET</strain>
    </source>
</reference>
<feature type="compositionally biased region" description="Basic and acidic residues" evidence="6">
    <location>
        <begin position="1453"/>
        <end position="1470"/>
    </location>
</feature>
<feature type="compositionally biased region" description="Polar residues" evidence="6">
    <location>
        <begin position="1827"/>
        <end position="1843"/>
    </location>
</feature>
<dbReference type="NCBIfam" id="TIGR02331">
    <property type="entry name" value="rib_alpha"/>
    <property type="match status" value="2"/>
</dbReference>
<evidence type="ECO:0000256" key="5">
    <source>
        <dbReference type="ARBA" id="ARBA00023088"/>
    </source>
</evidence>
<feature type="compositionally biased region" description="Basic and acidic residues" evidence="6">
    <location>
        <begin position="1202"/>
        <end position="1211"/>
    </location>
</feature>
<dbReference type="SUPFAM" id="SSF49313">
    <property type="entry name" value="Cadherin-like"/>
    <property type="match status" value="4"/>
</dbReference>
<dbReference type="Pfam" id="PF08428">
    <property type="entry name" value="Rib"/>
    <property type="match status" value="2"/>
</dbReference>
<feature type="region of interest" description="Disordered" evidence="6">
    <location>
        <begin position="1740"/>
        <end position="1811"/>
    </location>
</feature>
<feature type="region of interest" description="Disordered" evidence="6">
    <location>
        <begin position="1912"/>
        <end position="1957"/>
    </location>
</feature>
<feature type="compositionally biased region" description="Basic and acidic residues" evidence="6">
    <location>
        <begin position="1169"/>
        <end position="1186"/>
    </location>
</feature>
<keyword evidence="9" id="KW-1185">Reference proteome</keyword>
<feature type="compositionally biased region" description="Polar residues" evidence="6">
    <location>
        <begin position="1740"/>
        <end position="1757"/>
    </location>
</feature>
<protein>
    <submittedName>
        <fullName evidence="8">Ig domain-containing protein</fullName>
    </submittedName>
</protein>
<feature type="compositionally biased region" description="Low complexity" evidence="6">
    <location>
        <begin position="2035"/>
        <end position="2047"/>
    </location>
</feature>
<dbReference type="Gene3D" id="2.60.40.10">
    <property type="entry name" value="Immunoglobulins"/>
    <property type="match status" value="13"/>
</dbReference>
<feature type="compositionally biased region" description="Polar residues" evidence="6">
    <location>
        <begin position="1295"/>
        <end position="1310"/>
    </location>
</feature>
<feature type="compositionally biased region" description="Acidic residues" evidence="6">
    <location>
        <begin position="1329"/>
        <end position="1343"/>
    </location>
</feature>
<feature type="region of interest" description="Disordered" evidence="6">
    <location>
        <begin position="1827"/>
        <end position="1870"/>
    </location>
</feature>
<feature type="compositionally biased region" description="Acidic residues" evidence="6">
    <location>
        <begin position="1471"/>
        <end position="1484"/>
    </location>
</feature>
<dbReference type="NCBIfam" id="TIGR01168">
    <property type="entry name" value="YSIRK_signal"/>
    <property type="match status" value="1"/>
</dbReference>
<feature type="region of interest" description="Disordered" evidence="6">
    <location>
        <begin position="973"/>
        <end position="1084"/>
    </location>
</feature>
<gene>
    <name evidence="8" type="ORF">I9026_05010</name>
</gene>
<keyword evidence="4" id="KW-0732">Signal</keyword>
<feature type="region of interest" description="Disordered" evidence="6">
    <location>
        <begin position="1096"/>
        <end position="1549"/>
    </location>
</feature>
<feature type="compositionally biased region" description="Acidic residues" evidence="6">
    <location>
        <begin position="82"/>
        <end position="94"/>
    </location>
</feature>
<dbReference type="InterPro" id="IPR013783">
    <property type="entry name" value="Ig-like_fold"/>
</dbReference>
<dbReference type="PROSITE" id="PS50847">
    <property type="entry name" value="GRAM_POS_ANCHORING"/>
    <property type="match status" value="1"/>
</dbReference>
<feature type="domain" description="Gram-positive cocci surface proteins LPxTG" evidence="7">
    <location>
        <begin position="2254"/>
        <end position="2291"/>
    </location>
</feature>
<feature type="compositionally biased region" description="Polar residues" evidence="6">
    <location>
        <begin position="142"/>
        <end position="164"/>
    </location>
</feature>
<keyword evidence="5" id="KW-0572">Peptidoglycan-anchor</keyword>
<feature type="compositionally biased region" description="Low complexity" evidence="6">
    <location>
        <begin position="1519"/>
        <end position="1531"/>
    </location>
</feature>
<feature type="region of interest" description="Disordered" evidence="6">
    <location>
        <begin position="1567"/>
        <end position="1613"/>
    </location>
</feature>
<feature type="compositionally biased region" description="Polar residues" evidence="6">
    <location>
        <begin position="1568"/>
        <end position="1585"/>
    </location>
</feature>
<evidence type="ECO:0000313" key="8">
    <source>
        <dbReference type="EMBL" id="MBH9580727.1"/>
    </source>
</evidence>
<feature type="compositionally biased region" description="Acidic residues" evidence="6">
    <location>
        <begin position="1045"/>
        <end position="1059"/>
    </location>
</feature>
<feature type="compositionally biased region" description="Basic and acidic residues" evidence="6">
    <location>
        <begin position="1418"/>
        <end position="1430"/>
    </location>
</feature>
<dbReference type="InterPro" id="IPR012706">
    <property type="entry name" value="Rib_alpha_Esp_rpt"/>
</dbReference>
<proteinExistence type="predicted"/>
<dbReference type="InterPro" id="IPR019931">
    <property type="entry name" value="LPXTG_anchor"/>
</dbReference>
<dbReference type="InterPro" id="IPR059115">
    <property type="entry name" value="Rib"/>
</dbReference>
<evidence type="ECO:0000256" key="1">
    <source>
        <dbReference type="ARBA" id="ARBA00004168"/>
    </source>
</evidence>
<feature type="region of interest" description="Disordered" evidence="6">
    <location>
        <begin position="1998"/>
        <end position="2065"/>
    </location>
</feature>
<feature type="region of interest" description="Disordered" evidence="6">
    <location>
        <begin position="2085"/>
        <end position="2128"/>
    </location>
</feature>
<feature type="compositionally biased region" description="Basic and acidic residues" evidence="6">
    <location>
        <begin position="1060"/>
        <end position="1069"/>
    </location>
</feature>
<feature type="compositionally biased region" description="Polar residues" evidence="6">
    <location>
        <begin position="2171"/>
        <end position="2190"/>
    </location>
</feature>
<sequence length="2291" mass="245783">MAKNNKPNSRRLDFLPNRQNKYSIRKFTVGTASILVGVTLLLGAHNDAQAEEISQKANATEENTKENDEDNLNSLENSGPEAIEEESAEEEASLQDDAATSTEEDSDETVQPAEEPVVNSDGNEVEAIDSNINKETVEMTEENTPSQSNSIDNETLQTPPADTENTIKEDKPEVTKSLETDEEATHDNKEHNTDVVLIDSVVDSETAVTYLSKSNNISKEKATQIVNNLGVDLENVTPKALQKAIVDALANEQNKYDVQASTAAIRKPNALTNSFVTGTTRFFVAVQPKQDIPQNETYQPHAKQAPTHYRYGQVGVAKEAIANLNVLPKDARYSWKDNSVFQKVGNQLATIVVTYADNTVDEVKAPIFVAYGYEEDGEKYSGVAYSAENKFETTNADVFIAPRTEDLTSDESRQENTIDFSLSTVYNLNRVTSGMTTYIELDERIAKYVTKITGNIGQVDAGAKPNRPFEWERVRNAKGELTNTWKHRTFNALGYSDKQTSVFLGDSPAVSQVSASQIHLEDSIRNLMNEDTLLQNGDLTFRTYTTNKDGQIILNTDRNNYFQVADEAKDELVEGTNLTERNWFNDSGTITHFEPQAGPNGGIVFDQYINKDSRGTLNGYGAQPNKNWEYRFEIDPRLLKYVDDVEIHYIKEDGKSWEVSESLKNRFDNESNALGGTKREGWNDFEYRFNNGDKIESTYTGNPTDGGPQTGISGTRGPVAWFDTREQSQDKPNGYKHQDSELKPGQGYFTLDSVGSNVDARQLNFKSGLIDPARVRVVAKLKDGITLNDVLGENRDENFAFRGYLVNKNNEIIPSSAGSGFYQALDVDGDGVADEIDNEIVIPDPPTPIADNFTPQGQGIETNVGEVPDPKSGITNINELPANATYHWEVVPNVSVPTEEGNPIEANVIVTYEDGSQDKVAVPITVKDIPNEAPTITPIEDKTVVEGQPIEAIPVTTTDDSGEKPTVKVEGLPPGLTYNTETGVIEGTPEVPDWRDDLPNKDFEEERDYTVTVTSTDGDGATTTEDFTIKVQRDTDKDGNPDVKDTDDDGDGVPDQDELDNGKNPKDGTDQNNTPPTITPIENKTVVEGQPIEAIPVTTTDDSGEKPTVKVEGLPPGLTYNTETGVIEGTPEVPDWRDDLPNKDFEEERDYTVTVTSTDGDGATTTEDFTIKVQRDTDKDGNPDVKDTDDDGDGVPDQDELDNGKNPKDGTDQNNTPPTITPIEDKTVVEGQPIEAIPVTTTDDSGEKPTVEVEGLPPGLTYNTETGVIEGTPEVPDWRDDLPNKDFEEERDYTVTVTSTDGDGATTTEDFTIKVQRDTDKDGNPDVRDTDDDGDGVPDQDELDNGKNPKDGTDQNNTPPTITPIEDKTVVEGQPIEAIPVTTTDDSGEKPTVEVEGLPPGLTYNTETGVIEGTPEVPDWRDDLPNKDFEEERDYTVTVTSTDGDGATTTEDFTIKVQRDTDKDGNPDVRDTDDDGDGVPDQDELDKGTNPKDSSDTPDVVAPDAPKVNNPQPGDKEVTGTGEPGTTVVVTFPNGETGTGKVDEKGNWSVSVPPTEVLEEGEVITVVNKDNNGNTSEPGTGTVTDTIAPDAPKVNNPQPGDKEVTGTGEPGTTVVVTFPNGETGTGKVDEKGNWSVSVPPTEVLEEGEVITVVNKDNNGNTSEPGTGTVTDTIAPDAPKVNNPQPGDKEVTGTGEPGTTVVVTFPNGETGTGKVDEKGNWSVSVPPTEVLEEGEVITVVNKDNNGNTSEPGTGTVTDTIAPDAPKVNNPQPGDKEVTGTGEPGTTVVVTFPNGETGTGKVDEKGNWSVPVPPTEVLEEGEIITVVNKDNNGNTSEPGTGTVTDTIAPDAPKVNNPQPGDKEVTGTGEPGTTVIVTFPNGETGTGKVDEKGNWSVSVPPTEVLEEGEVITVVNKDNNGNTSEPGTGTVTDTIAPDAPKVNNPQPGDKEVTGTGEPGTTVVVTFPNGETGTGKVDEKGNWSVSVPPTEVLEEGEVITVVNKDNNGNTSEPGTGTVTDTIAPDAPKVNNPQPGDKEVTGTGEPGTTVVVTFPNGETGTGKVDEKGNWSVSVPPTEVLEEGEIITVVNKDNNGNTSEPGTGTVTDTIAPDAPKVNNPRPGDKEVTGTGEPGTTVVVTFPNGETGTGKVDEKGNWSVPVPPTEVLEEGEIITVVNKDNNGNTSEPGTGIVTSDKTVTGKGEPGETVLVTLPSGDVVPCEVDENGNWLVNIPANEKVNVGDMIAVKDHKGNMSKSKVEMLPETGSNGENHTALFGGLMAGLGSLFLIGRRRKHQEEK</sequence>
<evidence type="ECO:0000256" key="4">
    <source>
        <dbReference type="ARBA" id="ARBA00022729"/>
    </source>
</evidence>
<feature type="compositionally biased region" description="Basic and acidic residues" evidence="6">
    <location>
        <begin position="1027"/>
        <end position="1044"/>
    </location>
</feature>
<feature type="compositionally biased region" description="Basic and acidic residues" evidence="6">
    <location>
        <begin position="165"/>
        <end position="189"/>
    </location>
</feature>
<evidence type="ECO:0000313" key="9">
    <source>
        <dbReference type="Proteomes" id="UP000597038"/>
    </source>
</evidence>
<feature type="compositionally biased region" description="Basic and acidic residues" evidence="6">
    <location>
        <begin position="1311"/>
        <end position="1328"/>
    </location>
</feature>
<dbReference type="Pfam" id="PF17936">
    <property type="entry name" value="Big_6"/>
    <property type="match status" value="9"/>
</dbReference>
<feature type="compositionally biased region" description="Acidic residues" evidence="6">
    <location>
        <begin position="1187"/>
        <end position="1201"/>
    </location>
</feature>
<comment type="subcellular location">
    <subcellularLocation>
        <location evidence="1">Secreted</location>
        <location evidence="1">Cell wall</location>
        <topology evidence="1">Peptidoglycan-anchor</topology>
    </subcellularLocation>
</comment>
<keyword evidence="2" id="KW-0134">Cell wall</keyword>
<dbReference type="NCBIfam" id="TIGR01167">
    <property type="entry name" value="LPXTG_anchor"/>
    <property type="match status" value="1"/>
</dbReference>
<keyword evidence="3" id="KW-0964">Secreted</keyword>
<dbReference type="InterPro" id="IPR041498">
    <property type="entry name" value="Big_6"/>
</dbReference>
<evidence type="ECO:0000256" key="6">
    <source>
        <dbReference type="SAM" id="MobiDB-lite"/>
    </source>
</evidence>
<feature type="compositionally biased region" description="Basic and acidic residues" evidence="6">
    <location>
        <begin position="1276"/>
        <end position="1288"/>
    </location>
</feature>
<dbReference type="InterPro" id="IPR005877">
    <property type="entry name" value="YSIRK_signal_dom"/>
</dbReference>
<feature type="compositionally biased region" description="Polar residues" evidence="6">
    <location>
        <begin position="1654"/>
        <end position="1671"/>
    </location>
</feature>
<evidence type="ECO:0000256" key="2">
    <source>
        <dbReference type="ARBA" id="ARBA00022512"/>
    </source>
</evidence>
<dbReference type="Pfam" id="PF05345">
    <property type="entry name" value="He_PIG"/>
    <property type="match status" value="4"/>
</dbReference>
<accession>A0ABS0QNG9</accession>
<dbReference type="Pfam" id="PF04650">
    <property type="entry name" value="YSIRK_signal"/>
    <property type="match status" value="1"/>
</dbReference>
<feature type="compositionally biased region" description="Polar residues" evidence="6">
    <location>
        <begin position="1070"/>
        <end position="1082"/>
    </location>
</feature>
<feature type="compositionally biased region" description="Basic and acidic residues" evidence="6">
    <location>
        <begin position="1344"/>
        <end position="1353"/>
    </location>
</feature>
<evidence type="ECO:0000259" key="7">
    <source>
        <dbReference type="PROSITE" id="PS50847"/>
    </source>
</evidence>
<feature type="compositionally biased region" description="Polar residues" evidence="6">
    <location>
        <begin position="1011"/>
        <end position="1026"/>
    </location>
</feature>
<evidence type="ECO:0000256" key="3">
    <source>
        <dbReference type="ARBA" id="ARBA00022525"/>
    </source>
</evidence>
<feature type="compositionally biased region" description="Polar residues" evidence="6">
    <location>
        <begin position="1153"/>
        <end position="1168"/>
    </location>
</feature>
<feature type="compositionally biased region" description="Basic and acidic residues" evidence="6">
    <location>
        <begin position="1134"/>
        <end position="1146"/>
    </location>
</feature>
<feature type="compositionally biased region" description="Polar residues" evidence="6">
    <location>
        <begin position="1912"/>
        <end position="1929"/>
    </location>
</feature>
<feature type="compositionally biased region" description="Basic and acidic residues" evidence="6">
    <location>
        <begin position="992"/>
        <end position="1004"/>
    </location>
</feature>
<feature type="region of interest" description="Disordered" evidence="6">
    <location>
        <begin position="2171"/>
        <end position="2195"/>
    </location>
</feature>
<feature type="compositionally biased region" description="Polar residues" evidence="6">
    <location>
        <begin position="2085"/>
        <end position="2101"/>
    </location>
</feature>